<accession>A0A3Q2Y2M4</accession>
<dbReference type="RefSeq" id="XP_019714047.1">
    <property type="nucleotide sequence ID" value="XM_019858488.1"/>
</dbReference>
<dbReference type="AlphaFoldDB" id="A0A3Q2Y2M4"/>
<feature type="transmembrane region" description="Helical" evidence="7">
    <location>
        <begin position="78"/>
        <end position="100"/>
    </location>
</feature>
<feature type="transmembrane region" description="Helical" evidence="7">
    <location>
        <begin position="286"/>
        <end position="310"/>
    </location>
</feature>
<name>A0A3Q2Y2M4_HIPCM</name>
<comment type="subcellular location">
    <subcellularLocation>
        <location evidence="1">Membrane</location>
        <topology evidence="1">Multi-pass membrane protein</topology>
    </subcellularLocation>
</comment>
<dbReference type="CDD" id="cd17479">
    <property type="entry name" value="MFS_MFSD6L"/>
    <property type="match status" value="1"/>
</dbReference>
<dbReference type="SUPFAM" id="SSF103473">
    <property type="entry name" value="MFS general substrate transporter"/>
    <property type="match status" value="1"/>
</dbReference>
<reference evidence="9" key="1">
    <citation type="submission" date="2025-08" db="UniProtKB">
        <authorList>
            <consortium name="Ensembl"/>
        </authorList>
    </citation>
    <scope>IDENTIFICATION</scope>
</reference>
<dbReference type="PANTHER" id="PTHR16172">
    <property type="entry name" value="MAJOR FACILITATOR SUPERFAMILY DOMAIN-CONTAINING PROTEIN 6-LIKE"/>
    <property type="match status" value="1"/>
</dbReference>
<dbReference type="RefSeq" id="XP_019714046.1">
    <property type="nucleotide sequence ID" value="XM_019858487.1"/>
</dbReference>
<feature type="compositionally biased region" description="Polar residues" evidence="6">
    <location>
        <begin position="550"/>
        <end position="561"/>
    </location>
</feature>
<dbReference type="CTD" id="162387"/>
<dbReference type="PANTHER" id="PTHR16172:SF41">
    <property type="entry name" value="MAJOR FACILITATOR SUPERFAMILY DOMAIN-CONTAINING PROTEIN 6-LIKE"/>
    <property type="match status" value="1"/>
</dbReference>
<evidence type="ECO:0000313" key="9">
    <source>
        <dbReference type="Ensembl" id="ENSHCOP00000007101.1"/>
    </source>
</evidence>
<sequence>MKKTKQINVKQTLALARAFHLVYSCAKSCLLPFLTLYFRQLGLAPEMAGIIMGTKHLISLVWRPLASLLAKIYNKRRAVIHGSVVCSAVAALVVVLFPPVDLQTHINSCNGSSLRSTPSPIESHQNVSTADSWSTIAFPVNRTSVAVGRTSQLPAVRPNNTNSTIEFHPTTLASVKEKKSQRKRDAEEHEEEGQSDFLSSLKVMDVQHQLFFLVLITVSGWELVAAPLEWTADDGLYDYLDFADASDRYSSAGVWPLLGAACGAGGAGLLVSRLNCLIIGRTSRSAVHFFCYAGVSALALPVAAFLPLYLNKQQGQVNRLLKAIQLVRGSRRAALCAVTALLVGMTRSAVDNFLLWQMQDHGSTELHMGVSLSLAALSQAAFPLVAVRLTRLLSSGRVLALGAASLGSQCLYYSFLWGPWAVLPAQLMSCFSCGAFWWAVKVQSDDIATPGTERSIKRLYNVLSLDLGSALGSFAGGFVVRWCGLEWLFRGLAAAMMLWCICLPLLQCNAPHHYRINYSRLLAADTSEASDSESDEERDWLDKAMEDDSSNNNNYGRTLSR</sequence>
<comment type="similarity">
    <text evidence="2">Belongs to the major facilitator superfamily. MFSD6 family.</text>
</comment>
<dbReference type="STRING" id="109280.ENSHCOP00000007101"/>
<evidence type="ECO:0000256" key="1">
    <source>
        <dbReference type="ARBA" id="ARBA00004141"/>
    </source>
</evidence>
<dbReference type="InterPro" id="IPR051717">
    <property type="entry name" value="MFS_MFSD6"/>
</dbReference>
<feature type="domain" description="Major facilitator superfamily associated" evidence="8">
    <location>
        <begin position="18"/>
        <end position="490"/>
    </location>
</feature>
<feature type="transmembrane region" description="Helical" evidence="7">
    <location>
        <begin position="460"/>
        <end position="481"/>
    </location>
</feature>
<organism evidence="9 10">
    <name type="scientific">Hippocampus comes</name>
    <name type="common">Tiger tail seahorse</name>
    <dbReference type="NCBI Taxonomy" id="109280"/>
    <lineage>
        <taxon>Eukaryota</taxon>
        <taxon>Metazoa</taxon>
        <taxon>Chordata</taxon>
        <taxon>Craniata</taxon>
        <taxon>Vertebrata</taxon>
        <taxon>Euteleostomi</taxon>
        <taxon>Actinopterygii</taxon>
        <taxon>Neopterygii</taxon>
        <taxon>Teleostei</taxon>
        <taxon>Neoteleostei</taxon>
        <taxon>Acanthomorphata</taxon>
        <taxon>Syngnathiaria</taxon>
        <taxon>Syngnathiformes</taxon>
        <taxon>Syngnathoidei</taxon>
        <taxon>Syngnathidae</taxon>
        <taxon>Hippocampus</taxon>
    </lineage>
</organism>
<protein>
    <submittedName>
        <fullName evidence="9">Major facilitator superfamily domain containing 6-like</fullName>
    </submittedName>
</protein>
<evidence type="ECO:0000313" key="10">
    <source>
        <dbReference type="Proteomes" id="UP000264820"/>
    </source>
</evidence>
<feature type="transmembrane region" description="Helical" evidence="7">
    <location>
        <begin position="21"/>
        <end position="41"/>
    </location>
</feature>
<dbReference type="GO" id="GO:0016020">
    <property type="term" value="C:membrane"/>
    <property type="evidence" value="ECO:0007669"/>
    <property type="project" value="UniProtKB-SubCell"/>
</dbReference>
<evidence type="ECO:0000256" key="6">
    <source>
        <dbReference type="SAM" id="MobiDB-lite"/>
    </source>
</evidence>
<evidence type="ECO:0000256" key="3">
    <source>
        <dbReference type="ARBA" id="ARBA00022692"/>
    </source>
</evidence>
<dbReference type="KEGG" id="hcq:109508476"/>
<dbReference type="OMA" id="EGLQWTF"/>
<evidence type="ECO:0000256" key="5">
    <source>
        <dbReference type="ARBA" id="ARBA00023136"/>
    </source>
</evidence>
<keyword evidence="4 7" id="KW-1133">Transmembrane helix</keyword>
<feature type="transmembrane region" description="Helical" evidence="7">
    <location>
        <begin position="487"/>
        <end position="506"/>
    </location>
</feature>
<dbReference type="Proteomes" id="UP000264820">
    <property type="component" value="Unplaced"/>
</dbReference>
<dbReference type="GeneTree" id="ENSGT00530000063599"/>
<evidence type="ECO:0000256" key="2">
    <source>
        <dbReference type="ARBA" id="ARBA00005241"/>
    </source>
</evidence>
<proteinExistence type="inferred from homology"/>
<keyword evidence="10" id="KW-1185">Reference proteome</keyword>
<evidence type="ECO:0000256" key="7">
    <source>
        <dbReference type="SAM" id="Phobius"/>
    </source>
</evidence>
<feature type="compositionally biased region" description="Acidic residues" evidence="6">
    <location>
        <begin position="528"/>
        <end position="539"/>
    </location>
</feature>
<dbReference type="Pfam" id="PF12832">
    <property type="entry name" value="MFS_1_like"/>
    <property type="match status" value="1"/>
</dbReference>
<feature type="transmembrane region" description="Helical" evidence="7">
    <location>
        <begin position="421"/>
        <end position="440"/>
    </location>
</feature>
<evidence type="ECO:0000259" key="8">
    <source>
        <dbReference type="Pfam" id="PF12832"/>
    </source>
</evidence>
<dbReference type="Gene3D" id="1.20.1250.20">
    <property type="entry name" value="MFS general substrate transporter like domains"/>
    <property type="match status" value="2"/>
</dbReference>
<feature type="region of interest" description="Disordered" evidence="6">
    <location>
        <begin position="527"/>
        <end position="561"/>
    </location>
</feature>
<reference evidence="9" key="2">
    <citation type="submission" date="2025-09" db="UniProtKB">
        <authorList>
            <consortium name="Ensembl"/>
        </authorList>
    </citation>
    <scope>IDENTIFICATION</scope>
</reference>
<dbReference type="InterPro" id="IPR036259">
    <property type="entry name" value="MFS_trans_sf"/>
</dbReference>
<keyword evidence="5 7" id="KW-0472">Membrane</keyword>
<dbReference type="InterPro" id="IPR024989">
    <property type="entry name" value="MFS_assoc_dom"/>
</dbReference>
<dbReference type="Ensembl" id="ENSHCOT00000002568.1">
    <property type="protein sequence ID" value="ENSHCOP00000007101.1"/>
    <property type="gene ID" value="ENSHCOG00000009008.1"/>
</dbReference>
<dbReference type="OrthoDB" id="515887at2759"/>
<evidence type="ECO:0000256" key="4">
    <source>
        <dbReference type="ARBA" id="ARBA00022989"/>
    </source>
</evidence>
<dbReference type="GeneID" id="109508476"/>
<keyword evidence="3 7" id="KW-0812">Transmembrane</keyword>